<sequence length="278" mass="31610">MSVLDISVSPTELDRWRDHLAPPRQPFFLTRADTERLNLPATPRRLLQLTPEERDTCTTWAVAQEADRVTWLTPVDWDALPPGARRELLRLQVQYGRGNVPLGRHYADLLPGLAPGRFLWRRKQLTPQVLSRLVTQRGAPCQRRQVPPAVWDEARSLLPRVRELAGTFPQGSAGNCFGAVMGAAGETGAEHEWTQREPFEQFLRKRATPGGRDGDAGTVLVWRSERGAEHAAVTLGGGWAFQKAAQTWWTPRVVLPLTEVKRTNRVRGWRLERWRLRE</sequence>
<dbReference type="RefSeq" id="WP_114672564.1">
    <property type="nucleotide sequence ID" value="NZ_CP031158.1"/>
</dbReference>
<proteinExistence type="predicted"/>
<protein>
    <submittedName>
        <fullName evidence="1">Uncharacterized protein</fullName>
    </submittedName>
</protein>
<gene>
    <name evidence="1" type="ORF">DVJ83_12495</name>
</gene>
<reference evidence="1 2" key="1">
    <citation type="submission" date="2018-07" db="EMBL/GenBank/DDBJ databases">
        <title>Complete Genome and Methylome Analysis of Deinococcus wulumuqiensis NEB 479.</title>
        <authorList>
            <person name="Fomenkov A."/>
            <person name="Luyten Y."/>
            <person name="Vincze T."/>
            <person name="Anton B.P."/>
            <person name="Clark T."/>
            <person name="Roberts R.J."/>
            <person name="Morgan R.D."/>
        </authorList>
    </citation>
    <scope>NUCLEOTIDE SEQUENCE [LARGE SCALE GENOMIC DNA]</scope>
    <source>
        <strain evidence="1 2">NEB 479</strain>
    </source>
</reference>
<dbReference type="EMBL" id="CP031158">
    <property type="protein sequence ID" value="AXG99803.1"/>
    <property type="molecule type" value="Genomic_DNA"/>
</dbReference>
<organism evidence="1 2">
    <name type="scientific">Deinococcus wulumuqiensis</name>
    <dbReference type="NCBI Taxonomy" id="980427"/>
    <lineage>
        <taxon>Bacteria</taxon>
        <taxon>Thermotogati</taxon>
        <taxon>Deinococcota</taxon>
        <taxon>Deinococci</taxon>
        <taxon>Deinococcales</taxon>
        <taxon>Deinococcaceae</taxon>
        <taxon>Deinococcus</taxon>
    </lineage>
</organism>
<name>A0A345IJD1_9DEIO</name>
<evidence type="ECO:0000313" key="2">
    <source>
        <dbReference type="Proteomes" id="UP000253744"/>
    </source>
</evidence>
<dbReference type="KEGG" id="dwu:DVJ83_12495"/>
<evidence type="ECO:0000313" key="1">
    <source>
        <dbReference type="EMBL" id="AXG99803.1"/>
    </source>
</evidence>
<accession>A0A345IJD1</accession>
<dbReference type="AlphaFoldDB" id="A0A345IJD1"/>
<dbReference type="Proteomes" id="UP000253744">
    <property type="component" value="Chromosome"/>
</dbReference>